<keyword evidence="18" id="KW-1185">Reference proteome</keyword>
<protein>
    <recommendedName>
        <fullName evidence="16">BZIP domain-containing protein</fullName>
    </recommendedName>
</protein>
<evidence type="ECO:0000256" key="6">
    <source>
        <dbReference type="ARBA" id="ARBA00022989"/>
    </source>
</evidence>
<keyword evidence="5" id="KW-0256">Endoplasmic reticulum</keyword>
<organism evidence="17 18">
    <name type="scientific">Chenopodium quinoa</name>
    <name type="common">Quinoa</name>
    <dbReference type="NCBI Taxonomy" id="63459"/>
    <lineage>
        <taxon>Eukaryota</taxon>
        <taxon>Viridiplantae</taxon>
        <taxon>Streptophyta</taxon>
        <taxon>Embryophyta</taxon>
        <taxon>Tracheophyta</taxon>
        <taxon>Spermatophyta</taxon>
        <taxon>Magnoliopsida</taxon>
        <taxon>eudicotyledons</taxon>
        <taxon>Gunneridae</taxon>
        <taxon>Pentapetalae</taxon>
        <taxon>Caryophyllales</taxon>
        <taxon>Chenopodiaceae</taxon>
        <taxon>Chenopodioideae</taxon>
        <taxon>Atripliceae</taxon>
        <taxon>Chenopodium</taxon>
    </lineage>
</organism>
<evidence type="ECO:0000256" key="5">
    <source>
        <dbReference type="ARBA" id="ARBA00022824"/>
    </source>
</evidence>
<evidence type="ECO:0000256" key="11">
    <source>
        <dbReference type="ARBA" id="ARBA00023180"/>
    </source>
</evidence>
<evidence type="ECO:0000256" key="15">
    <source>
        <dbReference type="SAM" id="Phobius"/>
    </source>
</evidence>
<dbReference type="GO" id="GO:0003700">
    <property type="term" value="F:DNA-binding transcription factor activity"/>
    <property type="evidence" value="ECO:0007669"/>
    <property type="project" value="InterPro"/>
</dbReference>
<evidence type="ECO:0000256" key="3">
    <source>
        <dbReference type="ARBA" id="ARBA00007163"/>
    </source>
</evidence>
<evidence type="ECO:0000256" key="2">
    <source>
        <dbReference type="ARBA" id="ARBA00004389"/>
    </source>
</evidence>
<evidence type="ECO:0000256" key="10">
    <source>
        <dbReference type="ARBA" id="ARBA00023163"/>
    </source>
</evidence>
<evidence type="ECO:0000256" key="13">
    <source>
        <dbReference type="ARBA" id="ARBA00065888"/>
    </source>
</evidence>
<feature type="compositionally biased region" description="Basic and acidic residues" evidence="14">
    <location>
        <begin position="330"/>
        <end position="340"/>
    </location>
</feature>
<dbReference type="GO" id="GO:0005789">
    <property type="term" value="C:endoplasmic reticulum membrane"/>
    <property type="evidence" value="ECO:0007669"/>
    <property type="project" value="UniProtKB-SubCell"/>
</dbReference>
<feature type="region of interest" description="Disordered" evidence="14">
    <location>
        <begin position="311"/>
        <end position="340"/>
    </location>
</feature>
<keyword evidence="4 15" id="KW-0812">Transmembrane</keyword>
<keyword evidence="6 15" id="KW-1133">Transmembrane helix</keyword>
<dbReference type="SUPFAM" id="SSF57959">
    <property type="entry name" value="Leucine zipper domain"/>
    <property type="match status" value="1"/>
</dbReference>
<keyword evidence="11" id="KW-0325">Glycoprotein</keyword>
<evidence type="ECO:0000256" key="4">
    <source>
        <dbReference type="ARBA" id="ARBA00022692"/>
    </source>
</evidence>
<evidence type="ECO:0000256" key="8">
    <source>
        <dbReference type="ARBA" id="ARBA00023125"/>
    </source>
</evidence>
<evidence type="ECO:0000259" key="16">
    <source>
        <dbReference type="PROSITE" id="PS50217"/>
    </source>
</evidence>
<dbReference type="PANTHER" id="PTHR47416:SF3">
    <property type="entry name" value="BZIP TRANSCRIPTION FACTOR 17-RELATED"/>
    <property type="match status" value="1"/>
</dbReference>
<dbReference type="GO" id="GO:0006950">
    <property type="term" value="P:response to stress"/>
    <property type="evidence" value="ECO:0007669"/>
    <property type="project" value="UniProtKB-ARBA"/>
</dbReference>
<dbReference type="SMART" id="SM00338">
    <property type="entry name" value="BRLZ"/>
    <property type="match status" value="1"/>
</dbReference>
<feature type="compositionally biased region" description="Polar residues" evidence="14">
    <location>
        <begin position="126"/>
        <end position="140"/>
    </location>
</feature>
<evidence type="ECO:0000256" key="9">
    <source>
        <dbReference type="ARBA" id="ARBA00023136"/>
    </source>
</evidence>
<proteinExistence type="inferred from homology"/>
<dbReference type="PROSITE" id="PS50217">
    <property type="entry name" value="BZIP"/>
    <property type="match status" value="1"/>
</dbReference>
<evidence type="ECO:0000256" key="7">
    <source>
        <dbReference type="ARBA" id="ARBA00023015"/>
    </source>
</evidence>
<feature type="compositionally biased region" description="Basic and acidic residues" evidence="14">
    <location>
        <begin position="457"/>
        <end position="466"/>
    </location>
</feature>
<feature type="compositionally biased region" description="Polar residues" evidence="14">
    <location>
        <begin position="155"/>
        <end position="166"/>
    </location>
</feature>
<evidence type="ECO:0000256" key="12">
    <source>
        <dbReference type="ARBA" id="ARBA00023242"/>
    </source>
</evidence>
<dbReference type="FunFam" id="1.20.5.170:FF:000085">
    <property type="entry name" value="bZIP transcription factor 49"/>
    <property type="match status" value="1"/>
</dbReference>
<reference evidence="17" key="1">
    <citation type="journal article" date="2017" name="Nature">
        <title>The genome of Chenopodium quinoa.</title>
        <authorList>
            <person name="Jarvis D.E."/>
            <person name="Ho Y.S."/>
            <person name="Lightfoot D.J."/>
            <person name="Schmoeckel S.M."/>
            <person name="Li B."/>
            <person name="Borm T.J.A."/>
            <person name="Ohyanagi H."/>
            <person name="Mineta K."/>
            <person name="Michell C.T."/>
            <person name="Saber N."/>
            <person name="Kharbatia N.M."/>
            <person name="Rupper R.R."/>
            <person name="Sharp A.R."/>
            <person name="Dally N."/>
            <person name="Boughton B.A."/>
            <person name="Woo Y.H."/>
            <person name="Gao G."/>
            <person name="Schijlen E.G.W.M."/>
            <person name="Guo X."/>
            <person name="Momin A.A."/>
            <person name="Negrao S."/>
            <person name="Al-Babili S."/>
            <person name="Gehring C."/>
            <person name="Roessner U."/>
            <person name="Jung C."/>
            <person name="Murphy K."/>
            <person name="Arold S.T."/>
            <person name="Gojobori T."/>
            <person name="van der Linden C.G."/>
            <person name="van Loo E.N."/>
            <person name="Jellen E.N."/>
            <person name="Maughan P.J."/>
            <person name="Tester M."/>
        </authorList>
    </citation>
    <scope>NUCLEOTIDE SEQUENCE [LARGE SCALE GENOMIC DNA]</scope>
    <source>
        <strain evidence="17">cv. PI 614886</strain>
    </source>
</reference>
<dbReference type="CDD" id="cd14704">
    <property type="entry name" value="bZIP_HY5-like"/>
    <property type="match status" value="1"/>
</dbReference>
<dbReference type="PANTHER" id="PTHR47416">
    <property type="entry name" value="BASIC-LEUCINE ZIPPER TRANSCRIPTION FACTOR F-RELATED"/>
    <property type="match status" value="1"/>
</dbReference>
<dbReference type="GO" id="GO:0003677">
    <property type="term" value="F:DNA binding"/>
    <property type="evidence" value="ECO:0007669"/>
    <property type="project" value="UniProtKB-KW"/>
</dbReference>
<dbReference type="Gramene" id="AUR62018385-RA">
    <property type="protein sequence ID" value="AUR62018385-RA:cds"/>
    <property type="gene ID" value="AUR62018385"/>
</dbReference>
<dbReference type="OMA" id="FNHNFGM"/>
<feature type="compositionally biased region" description="Polar residues" evidence="14">
    <location>
        <begin position="499"/>
        <end position="512"/>
    </location>
</feature>
<name>A0A803LT41_CHEQI</name>
<keyword evidence="10" id="KW-0804">Transcription</keyword>
<dbReference type="Proteomes" id="UP000596660">
    <property type="component" value="Unplaced"/>
</dbReference>
<dbReference type="GO" id="GO:0005634">
    <property type="term" value="C:nucleus"/>
    <property type="evidence" value="ECO:0007669"/>
    <property type="project" value="UniProtKB-SubCell"/>
</dbReference>
<comment type="subcellular location">
    <subcellularLocation>
        <location evidence="2">Endoplasmic reticulum membrane</location>
        <topology evidence="2">Single-pass membrane protein</topology>
    </subcellularLocation>
    <subcellularLocation>
        <location evidence="1">Nucleus</location>
    </subcellularLocation>
</comment>
<dbReference type="InterPro" id="IPR004827">
    <property type="entry name" value="bZIP"/>
</dbReference>
<keyword evidence="9 15" id="KW-0472">Membrane</keyword>
<feature type="transmembrane region" description="Helical" evidence="15">
    <location>
        <begin position="344"/>
        <end position="366"/>
    </location>
</feature>
<evidence type="ECO:0000256" key="1">
    <source>
        <dbReference type="ARBA" id="ARBA00004123"/>
    </source>
</evidence>
<dbReference type="AlphaFoldDB" id="A0A803LT41"/>
<feature type="domain" description="BZIP" evidence="16">
    <location>
        <begin position="208"/>
        <end position="271"/>
    </location>
</feature>
<dbReference type="EnsemblPlants" id="AUR62018385-RA">
    <property type="protein sequence ID" value="AUR62018385-RA:cds"/>
    <property type="gene ID" value="AUR62018385"/>
</dbReference>
<keyword evidence="7" id="KW-0805">Transcription regulation</keyword>
<dbReference type="Gene3D" id="1.20.5.170">
    <property type="match status" value="1"/>
</dbReference>
<sequence>MEDPLPYDPHPSTPLPIPPLDHAHLLSSDFFPENGDDFNFGAGFDFTFDDLTFADDLLLDPQGDGVFDSDVSDVLEGRNSGDSEILVGNPNSRVYDCSSPEGVNHHGGVSSEESNFGVKLNCASPESGSCKSNSGVSQTFRGGDSGNISDDRDVSSSSFNENNVDDLSSKRKKEYDHDQSEEGNKTNKFRKSGMSENVSVEVGSVDGDDKKKARLMRNRESAQLSRQRKKQYVEELKDKVRSMHSTITDLNGKISYMMAENASLRQQLAGAGGVCAAPPPPHGMYPMAPMPYPWMACPPYMVKPQGSHVPLVPIPRLKPQQPAPAPKVSRRSDSKKGEGKTKKVASVSLLGLLFCMLLFGGLVPLVNVKYGGIGFDGVQKGSVFMVDKHVGVLEGKISSHGRILQQSNSSDGFGPNGNSSEPLVASLYVPRNDKLVKIDGNLIIHSVLASEKAMASKTDEESKPSEETSLAIHGSYPPYPIPGPGSNNWRHPHLDRNQNGRQRALGSSSSEGFTPAGSDGKLQQWFREGLAALMEGVRLSLLFFVSEDGSKASFNLLLSSKASSLFCLVLGCENDGPMLSSGMCTEVFQFDISPTPGSVVPATSIVNVTSERQQNSTRSNKPRNRRILHEPVVPLDGHTLNATEEHVAHEQNDGLQGNRTSSSMVVSVLVDPREVGDGDGEGVIRSKTMSRIFVVVLIDSVKHQSAYLEDAFRNVDCL</sequence>
<evidence type="ECO:0000313" key="18">
    <source>
        <dbReference type="Proteomes" id="UP000596660"/>
    </source>
</evidence>
<feature type="region of interest" description="Disordered" evidence="14">
    <location>
        <begin position="455"/>
        <end position="518"/>
    </location>
</feature>
<feature type="region of interest" description="Disordered" evidence="14">
    <location>
        <begin position="126"/>
        <end position="200"/>
    </location>
</feature>
<accession>A0A803LT41</accession>
<reference evidence="17" key="2">
    <citation type="submission" date="2021-03" db="UniProtKB">
        <authorList>
            <consortium name="EnsemblPlants"/>
        </authorList>
    </citation>
    <scope>IDENTIFICATION</scope>
</reference>
<feature type="compositionally biased region" description="Basic and acidic residues" evidence="14">
    <location>
        <begin position="167"/>
        <end position="185"/>
    </location>
</feature>
<comment type="subunit">
    <text evidence="13">Interacts with BZIP28.</text>
</comment>
<comment type="similarity">
    <text evidence="3">Belongs to the bZIP family.</text>
</comment>
<dbReference type="InterPro" id="IPR046347">
    <property type="entry name" value="bZIP_sf"/>
</dbReference>
<evidence type="ECO:0000313" key="17">
    <source>
        <dbReference type="EnsemblPlants" id="AUR62018385-RA:cds"/>
    </source>
</evidence>
<keyword evidence="12" id="KW-0539">Nucleus</keyword>
<dbReference type="Pfam" id="PF00170">
    <property type="entry name" value="bZIP_1"/>
    <property type="match status" value="1"/>
</dbReference>
<keyword evidence="8" id="KW-0238">DNA-binding</keyword>
<evidence type="ECO:0000256" key="14">
    <source>
        <dbReference type="SAM" id="MobiDB-lite"/>
    </source>
</evidence>